<gene>
    <name evidence="3" type="ORF">GBAR_LOCUS13952</name>
</gene>
<evidence type="ECO:0000256" key="2">
    <source>
        <dbReference type="ARBA" id="ARBA00022679"/>
    </source>
</evidence>
<dbReference type="PANTHER" id="PTHR48207">
    <property type="entry name" value="SUCCINATE--HYDROXYMETHYLGLUTARATE COA-TRANSFERASE"/>
    <property type="match status" value="1"/>
</dbReference>
<dbReference type="Pfam" id="PF02515">
    <property type="entry name" value="CoA_transf_3"/>
    <property type="match status" value="1"/>
</dbReference>
<evidence type="ECO:0000256" key="1">
    <source>
        <dbReference type="ARBA" id="ARBA00008383"/>
    </source>
</evidence>
<comment type="caution">
    <text evidence="3">The sequence shown here is derived from an EMBL/GenBank/DDBJ whole genome shotgun (WGS) entry which is preliminary data.</text>
</comment>
<proteinExistence type="inferred from homology"/>
<dbReference type="EMBL" id="CASHTH010002045">
    <property type="protein sequence ID" value="CAI8023928.1"/>
    <property type="molecule type" value="Genomic_DNA"/>
</dbReference>
<dbReference type="PANTHER" id="PTHR48207:SF4">
    <property type="entry name" value="BLL6097 PROTEIN"/>
    <property type="match status" value="1"/>
</dbReference>
<sequence length="74" mass="7850">MMGDMGADVIKIEALDGDVGRAVARMESSDAGLPAGRNAYFETCNRSKRGIAINLKTAEGREIAHKLSRARTAG</sequence>
<reference evidence="3" key="1">
    <citation type="submission" date="2023-03" db="EMBL/GenBank/DDBJ databases">
        <authorList>
            <person name="Steffen K."/>
            <person name="Cardenas P."/>
        </authorList>
    </citation>
    <scope>NUCLEOTIDE SEQUENCE</scope>
</reference>
<dbReference type="InterPro" id="IPR050483">
    <property type="entry name" value="CoA-transferase_III_domain"/>
</dbReference>
<evidence type="ECO:0000313" key="4">
    <source>
        <dbReference type="Proteomes" id="UP001174909"/>
    </source>
</evidence>
<dbReference type="InterPro" id="IPR003673">
    <property type="entry name" value="CoA-Trfase_fam_III"/>
</dbReference>
<keyword evidence="2" id="KW-0808">Transferase</keyword>
<dbReference type="Gene3D" id="3.40.50.10540">
    <property type="entry name" value="Crotonobetainyl-coa:carnitine coa-transferase, domain 1"/>
    <property type="match status" value="1"/>
</dbReference>
<dbReference type="Proteomes" id="UP001174909">
    <property type="component" value="Unassembled WGS sequence"/>
</dbReference>
<dbReference type="InterPro" id="IPR023606">
    <property type="entry name" value="CoA-Trfase_III_dom_1_sf"/>
</dbReference>
<organism evidence="3 4">
    <name type="scientific">Geodia barretti</name>
    <name type="common">Barrett's horny sponge</name>
    <dbReference type="NCBI Taxonomy" id="519541"/>
    <lineage>
        <taxon>Eukaryota</taxon>
        <taxon>Metazoa</taxon>
        <taxon>Porifera</taxon>
        <taxon>Demospongiae</taxon>
        <taxon>Heteroscleromorpha</taxon>
        <taxon>Tetractinellida</taxon>
        <taxon>Astrophorina</taxon>
        <taxon>Geodiidae</taxon>
        <taxon>Geodia</taxon>
    </lineage>
</organism>
<keyword evidence="4" id="KW-1185">Reference proteome</keyword>
<name>A0AA35S773_GEOBA</name>
<protein>
    <submittedName>
        <fullName evidence="3">Formyl-CoA:oxalate CoA-transferase</fullName>
    </submittedName>
</protein>
<accession>A0AA35S773</accession>
<comment type="similarity">
    <text evidence="1">Belongs to the CoA-transferase III family.</text>
</comment>
<dbReference type="GO" id="GO:0008410">
    <property type="term" value="F:CoA-transferase activity"/>
    <property type="evidence" value="ECO:0007669"/>
    <property type="project" value="TreeGrafter"/>
</dbReference>
<dbReference type="SUPFAM" id="SSF89796">
    <property type="entry name" value="CoA-transferase family III (CaiB/BaiF)"/>
    <property type="match status" value="1"/>
</dbReference>
<evidence type="ECO:0000313" key="3">
    <source>
        <dbReference type="EMBL" id="CAI8023928.1"/>
    </source>
</evidence>
<dbReference type="AlphaFoldDB" id="A0AA35S773"/>